<feature type="transmembrane region" description="Helical" evidence="1">
    <location>
        <begin position="104"/>
        <end position="121"/>
    </location>
</feature>
<keyword evidence="4" id="KW-1185">Reference proteome</keyword>
<dbReference type="SMART" id="SM00195">
    <property type="entry name" value="DSPc"/>
    <property type="match status" value="1"/>
</dbReference>
<dbReference type="Gene3D" id="3.90.190.10">
    <property type="entry name" value="Protein tyrosine phosphatase superfamily"/>
    <property type="match status" value="1"/>
</dbReference>
<feature type="transmembrane region" description="Helical" evidence="1">
    <location>
        <begin position="166"/>
        <end position="183"/>
    </location>
</feature>
<dbReference type="Proteomes" id="UP000015455">
    <property type="component" value="Unassembled WGS sequence"/>
</dbReference>
<dbReference type="SMART" id="SM00404">
    <property type="entry name" value="PTPc_motif"/>
    <property type="match status" value="1"/>
</dbReference>
<dbReference type="RefSeq" id="WP_021250652.1">
    <property type="nucleotide sequence ID" value="NZ_ATJV01000092.1"/>
</dbReference>
<dbReference type="EMBL" id="ATJV01000092">
    <property type="protein sequence ID" value="EPZ14195.1"/>
    <property type="molecule type" value="Genomic_DNA"/>
</dbReference>
<dbReference type="PANTHER" id="PTHR47216:SF4">
    <property type="entry name" value="OS01G0859400 PROTEIN"/>
    <property type="match status" value="1"/>
</dbReference>
<dbReference type="InterPro" id="IPR029021">
    <property type="entry name" value="Prot-tyrosine_phosphatase-like"/>
</dbReference>
<dbReference type="InterPro" id="IPR000387">
    <property type="entry name" value="Tyr_Pase_dom"/>
</dbReference>
<dbReference type="SUPFAM" id="SSF52799">
    <property type="entry name" value="(Phosphotyrosine protein) phosphatases II"/>
    <property type="match status" value="1"/>
</dbReference>
<feature type="transmembrane region" description="Helical" evidence="1">
    <location>
        <begin position="32"/>
        <end position="51"/>
    </location>
</feature>
<reference evidence="3 4" key="1">
    <citation type="submission" date="2013-06" db="EMBL/GenBank/DDBJ databases">
        <title>Draft genome sequence of Thauera terpenica.</title>
        <authorList>
            <person name="Liu B."/>
            <person name="Frostegard A.H."/>
            <person name="Shapleigh J.P."/>
        </authorList>
    </citation>
    <scope>NUCLEOTIDE SEQUENCE [LARGE SCALE GENOMIC DNA]</scope>
    <source>
        <strain evidence="3 4">58Eu</strain>
    </source>
</reference>
<evidence type="ECO:0000256" key="1">
    <source>
        <dbReference type="SAM" id="Phobius"/>
    </source>
</evidence>
<proteinExistence type="predicted"/>
<dbReference type="eggNOG" id="COG0671">
    <property type="taxonomic scope" value="Bacteria"/>
</dbReference>
<dbReference type="eggNOG" id="COG2453">
    <property type="taxonomic scope" value="Bacteria"/>
</dbReference>
<accession>S9ZAE2</accession>
<dbReference type="Pfam" id="PF00782">
    <property type="entry name" value="DSPc"/>
    <property type="match status" value="1"/>
</dbReference>
<dbReference type="AlphaFoldDB" id="S9ZAE2"/>
<evidence type="ECO:0000313" key="4">
    <source>
        <dbReference type="Proteomes" id="UP000015455"/>
    </source>
</evidence>
<keyword evidence="1" id="KW-1133">Transmembrane helix</keyword>
<name>S9ZAE2_9RHOO</name>
<protein>
    <recommendedName>
        <fullName evidence="2">Tyrosine specific protein phosphatases domain-containing protein</fullName>
    </recommendedName>
</protein>
<feature type="domain" description="Tyrosine specific protein phosphatases" evidence="2">
    <location>
        <begin position="304"/>
        <end position="372"/>
    </location>
</feature>
<dbReference type="CDD" id="cd03386">
    <property type="entry name" value="PAP2_Aur1_like"/>
    <property type="match status" value="1"/>
</dbReference>
<keyword evidence="1" id="KW-0812">Transmembrane</keyword>
<dbReference type="PROSITE" id="PS50056">
    <property type="entry name" value="TYR_PHOSPHATASE_2"/>
    <property type="match status" value="1"/>
</dbReference>
<comment type="caution">
    <text evidence="3">The sequence shown here is derived from an EMBL/GenBank/DDBJ whole genome shotgun (WGS) entry which is preliminary data.</text>
</comment>
<dbReference type="PATRIC" id="fig|1348657.5.peg.3259"/>
<keyword evidence="1" id="KW-0472">Membrane</keyword>
<sequence length="394" mass="43126">MPWTIVPYWSIDLLYGLAFLFCRSVRAVDRLALRLLAVQLVSVACFVLFPLRFGGGQPEVVGVFAPLFAALRAFDQPFNQAPSLHIGLLVVIWAQFAHHSPPRWRVLIHAWALLIFVSVLSTWQHHFIDLPTGALVGALALWLWPDESEAPLAGFRLTRDAERRQLAARYAAASAVFALPALAGGAWLWSLWVSLSLALLSLIHLGPGSAGFQKMHGRHSVAVRMLLAPYLLAARINPRLWSRRRPDRDLISDEVWLGALPTRLEPINGRLPALLDLTAELPAPHNAAHYRNHAWLDLIPPQPAALAQAAHSIEALRAHGPVLVCCALGYGRSAAAVAAWLVLSGRAPDATEAIVHIRARRPRIVLRPPHLHALQALAAHAPCAEIPLTAPAQT</sequence>
<evidence type="ECO:0000259" key="2">
    <source>
        <dbReference type="PROSITE" id="PS50056"/>
    </source>
</evidence>
<evidence type="ECO:0000313" key="3">
    <source>
        <dbReference type="EMBL" id="EPZ14195.1"/>
    </source>
</evidence>
<feature type="transmembrane region" description="Helical" evidence="1">
    <location>
        <begin position="6"/>
        <end position="25"/>
    </location>
</feature>
<dbReference type="InterPro" id="IPR003595">
    <property type="entry name" value="Tyr_Pase_cat"/>
</dbReference>
<dbReference type="InterPro" id="IPR020422">
    <property type="entry name" value="TYR_PHOSPHATASE_DUAL_dom"/>
</dbReference>
<dbReference type="STRING" id="1348657.M622_06370"/>
<gene>
    <name evidence="3" type="ORF">M622_06370</name>
</gene>
<organism evidence="3 4">
    <name type="scientific">Thauera terpenica 58Eu</name>
    <dbReference type="NCBI Taxonomy" id="1348657"/>
    <lineage>
        <taxon>Bacteria</taxon>
        <taxon>Pseudomonadati</taxon>
        <taxon>Pseudomonadota</taxon>
        <taxon>Betaproteobacteria</taxon>
        <taxon>Rhodocyclales</taxon>
        <taxon>Zoogloeaceae</taxon>
        <taxon>Thauera</taxon>
    </lineage>
</organism>
<dbReference type="InterPro" id="IPR000340">
    <property type="entry name" value="Dual-sp_phosphatase_cat-dom"/>
</dbReference>
<dbReference type="PANTHER" id="PTHR47216">
    <property type="match status" value="1"/>
</dbReference>